<sequence length="216" mass="24583">MDKPNAVRKTKLADAERQVNRFHRLQFALSNIQRDTMLFDDMLDAVHVDEKLFYITQPPRRFLFLHGEVAPVRRLRSRRYITRVMFLAAIVRSRYDPTTNRFFDGKLGIWPFVEHVPAQQPSSHRPAGTLVTKDVSVTIRTTPPAHIPEADAAFAEAARASGCNVGLCKQPLNSPGMNVNDVGLFSAAQARQRKKRARTIDELIEVVVTSYWELPM</sequence>
<name>A0A9W6XGY3_9STRA</name>
<gene>
    <name evidence="1" type="ORF">Pfra01_001142600</name>
</gene>
<dbReference type="Proteomes" id="UP001165121">
    <property type="component" value="Unassembled WGS sequence"/>
</dbReference>
<keyword evidence="2" id="KW-1185">Reference proteome</keyword>
<protein>
    <submittedName>
        <fullName evidence="1">Unnamed protein product</fullName>
    </submittedName>
</protein>
<dbReference type="PANTHER" id="PTHR47169">
    <property type="entry name" value="OS01G0541250 PROTEIN"/>
    <property type="match status" value="1"/>
</dbReference>
<dbReference type="Gene3D" id="3.30.420.10">
    <property type="entry name" value="Ribonuclease H-like superfamily/Ribonuclease H"/>
    <property type="match status" value="1"/>
</dbReference>
<dbReference type="InterPro" id="IPR036397">
    <property type="entry name" value="RNaseH_sf"/>
</dbReference>
<dbReference type="AlphaFoldDB" id="A0A9W6XGY3"/>
<dbReference type="EMBL" id="BSXT01001126">
    <property type="protein sequence ID" value="GMF38973.1"/>
    <property type="molecule type" value="Genomic_DNA"/>
</dbReference>
<evidence type="ECO:0000313" key="1">
    <source>
        <dbReference type="EMBL" id="GMF38973.1"/>
    </source>
</evidence>
<dbReference type="OrthoDB" id="127170at2759"/>
<proteinExistence type="predicted"/>
<accession>A0A9W6XGY3</accession>
<evidence type="ECO:0000313" key="2">
    <source>
        <dbReference type="Proteomes" id="UP001165121"/>
    </source>
</evidence>
<comment type="caution">
    <text evidence="1">The sequence shown here is derived from an EMBL/GenBank/DDBJ whole genome shotgun (WGS) entry which is preliminary data.</text>
</comment>
<dbReference type="GO" id="GO:0003676">
    <property type="term" value="F:nucleic acid binding"/>
    <property type="evidence" value="ECO:0007669"/>
    <property type="project" value="InterPro"/>
</dbReference>
<organism evidence="1 2">
    <name type="scientific">Phytophthora fragariaefolia</name>
    <dbReference type="NCBI Taxonomy" id="1490495"/>
    <lineage>
        <taxon>Eukaryota</taxon>
        <taxon>Sar</taxon>
        <taxon>Stramenopiles</taxon>
        <taxon>Oomycota</taxon>
        <taxon>Peronosporomycetes</taxon>
        <taxon>Peronosporales</taxon>
        <taxon>Peronosporaceae</taxon>
        <taxon>Phytophthora</taxon>
    </lineage>
</organism>
<reference evidence="1" key="1">
    <citation type="submission" date="2023-04" db="EMBL/GenBank/DDBJ databases">
        <title>Phytophthora fragariaefolia NBRC 109709.</title>
        <authorList>
            <person name="Ichikawa N."/>
            <person name="Sato H."/>
            <person name="Tonouchi N."/>
        </authorList>
    </citation>
    <scope>NUCLEOTIDE SEQUENCE</scope>
    <source>
        <strain evidence="1">NBRC 109709</strain>
    </source>
</reference>
<dbReference type="PANTHER" id="PTHR47169:SF2">
    <property type="entry name" value="OS01G0541250 PROTEIN"/>
    <property type="match status" value="1"/>
</dbReference>